<feature type="domain" description="APS kinase" evidence="8">
    <location>
        <begin position="12"/>
        <end position="154"/>
    </location>
</feature>
<dbReference type="PANTHER" id="PTHR42700">
    <property type="entry name" value="SULFATE ADENYLYLTRANSFERASE"/>
    <property type="match status" value="1"/>
</dbReference>
<dbReference type="GO" id="GO:0010134">
    <property type="term" value="P:sulfate assimilation via adenylyl sulfate reduction"/>
    <property type="evidence" value="ECO:0007669"/>
    <property type="project" value="TreeGrafter"/>
</dbReference>
<dbReference type="GO" id="GO:0005737">
    <property type="term" value="C:cytoplasm"/>
    <property type="evidence" value="ECO:0007669"/>
    <property type="project" value="TreeGrafter"/>
</dbReference>
<organism evidence="9 10">
    <name type="scientific">Fontibacillus panacisegetis</name>
    <dbReference type="NCBI Taxonomy" id="670482"/>
    <lineage>
        <taxon>Bacteria</taxon>
        <taxon>Bacillati</taxon>
        <taxon>Bacillota</taxon>
        <taxon>Bacilli</taxon>
        <taxon>Bacillales</taxon>
        <taxon>Paenibacillaceae</taxon>
        <taxon>Fontibacillus</taxon>
    </lineage>
</organism>
<evidence type="ECO:0000256" key="1">
    <source>
        <dbReference type="ARBA" id="ARBA00001823"/>
    </source>
</evidence>
<protein>
    <recommendedName>
        <fullName evidence="2 6">Adenylyl-sulfate kinase</fullName>
        <ecNumber evidence="2 6">2.7.1.25</ecNumber>
    </recommendedName>
    <alternativeName>
        <fullName evidence="6">APS kinase</fullName>
    </alternativeName>
    <alternativeName>
        <fullName evidence="6">ATP adenosine-5'-phosphosulfate 3'-phosphotransferase</fullName>
    </alternativeName>
    <alternativeName>
        <fullName evidence="6">Adenosine-5'-phosphosulfate kinase</fullName>
    </alternativeName>
</protein>
<evidence type="ECO:0000256" key="5">
    <source>
        <dbReference type="ARBA" id="ARBA00022840"/>
    </source>
</evidence>
<dbReference type="GO" id="GO:0019379">
    <property type="term" value="P:sulfate assimilation, phosphoadenylyl sulfate reduction by phosphoadenylyl-sulfate reductase (thioredoxin)"/>
    <property type="evidence" value="ECO:0007669"/>
    <property type="project" value="TreeGrafter"/>
</dbReference>
<evidence type="ECO:0000256" key="3">
    <source>
        <dbReference type="ARBA" id="ARBA00022679"/>
    </source>
</evidence>
<keyword evidence="4 6" id="KW-0547">Nucleotide-binding</keyword>
<evidence type="ECO:0000256" key="2">
    <source>
        <dbReference type="ARBA" id="ARBA00012121"/>
    </source>
</evidence>
<dbReference type="GO" id="GO:0004020">
    <property type="term" value="F:adenylylsulfate kinase activity"/>
    <property type="evidence" value="ECO:0007669"/>
    <property type="project" value="UniProtKB-UniRule"/>
</dbReference>
<dbReference type="SUPFAM" id="SSF52540">
    <property type="entry name" value="P-loop containing nucleoside triphosphate hydrolases"/>
    <property type="match status" value="1"/>
</dbReference>
<dbReference type="PANTHER" id="PTHR42700:SF1">
    <property type="entry name" value="SULFATE ADENYLYLTRANSFERASE"/>
    <property type="match status" value="1"/>
</dbReference>
<dbReference type="UniPathway" id="UPA00140">
    <property type="reaction ID" value="UER00205"/>
</dbReference>
<proteinExistence type="inferred from homology"/>
<dbReference type="InterPro" id="IPR050512">
    <property type="entry name" value="Sulf_AdTrans/APS_kinase"/>
</dbReference>
<keyword evidence="6 7" id="KW-0418">Kinase</keyword>
<evidence type="ECO:0000313" key="9">
    <source>
        <dbReference type="EMBL" id="SDF45598.1"/>
    </source>
</evidence>
<comment type="catalytic activity">
    <reaction evidence="1 6 7">
        <text>adenosine 5'-phosphosulfate + ATP = 3'-phosphoadenylyl sulfate + ADP + H(+)</text>
        <dbReference type="Rhea" id="RHEA:24152"/>
        <dbReference type="ChEBI" id="CHEBI:15378"/>
        <dbReference type="ChEBI" id="CHEBI:30616"/>
        <dbReference type="ChEBI" id="CHEBI:58243"/>
        <dbReference type="ChEBI" id="CHEBI:58339"/>
        <dbReference type="ChEBI" id="CHEBI:456216"/>
        <dbReference type="EC" id="2.7.1.25"/>
    </reaction>
</comment>
<dbReference type="GO" id="GO:0070814">
    <property type="term" value="P:hydrogen sulfide biosynthetic process"/>
    <property type="evidence" value="ECO:0007669"/>
    <property type="project" value="UniProtKB-UniRule"/>
</dbReference>
<evidence type="ECO:0000259" key="8">
    <source>
        <dbReference type="Pfam" id="PF01583"/>
    </source>
</evidence>
<accession>A0A1G7L7Z5</accession>
<evidence type="ECO:0000256" key="6">
    <source>
        <dbReference type="HAMAP-Rule" id="MF_00065"/>
    </source>
</evidence>
<dbReference type="Gene3D" id="3.40.50.300">
    <property type="entry name" value="P-loop containing nucleotide triphosphate hydrolases"/>
    <property type="match status" value="1"/>
</dbReference>
<keyword evidence="5 6" id="KW-0067">ATP-binding</keyword>
<evidence type="ECO:0000313" key="10">
    <source>
        <dbReference type="Proteomes" id="UP000198972"/>
    </source>
</evidence>
<comment type="similarity">
    <text evidence="6 7">Belongs to the APS kinase family.</text>
</comment>
<dbReference type="STRING" id="670482.SAMN04488542_11130"/>
<gene>
    <name evidence="6" type="primary">cysC</name>
    <name evidence="9" type="ORF">SAMN04488542_11130</name>
</gene>
<dbReference type="NCBIfam" id="TIGR00455">
    <property type="entry name" value="apsK"/>
    <property type="match status" value="1"/>
</dbReference>
<dbReference type="Proteomes" id="UP000198972">
    <property type="component" value="Unassembled WGS sequence"/>
</dbReference>
<feature type="binding site" evidence="6">
    <location>
        <begin position="17"/>
        <end position="24"/>
    </location>
    <ligand>
        <name>ATP</name>
        <dbReference type="ChEBI" id="CHEBI:30616"/>
    </ligand>
</feature>
<dbReference type="CDD" id="cd02027">
    <property type="entry name" value="APSK"/>
    <property type="match status" value="1"/>
</dbReference>
<keyword evidence="6" id="KW-0597">Phosphoprotein</keyword>
<keyword evidence="10" id="KW-1185">Reference proteome</keyword>
<name>A0A1G7L7Z5_9BACL</name>
<evidence type="ECO:0000256" key="7">
    <source>
        <dbReference type="RuleBase" id="RU004347"/>
    </source>
</evidence>
<dbReference type="AlphaFoldDB" id="A0A1G7L7Z5"/>
<dbReference type="InterPro" id="IPR059117">
    <property type="entry name" value="APS_kinase_dom"/>
</dbReference>
<dbReference type="Pfam" id="PF01583">
    <property type="entry name" value="APS_kinase"/>
    <property type="match status" value="1"/>
</dbReference>
<dbReference type="InterPro" id="IPR002891">
    <property type="entry name" value="APS"/>
</dbReference>
<dbReference type="HAMAP" id="MF_00065">
    <property type="entry name" value="Adenylyl_sulf_kinase"/>
    <property type="match status" value="1"/>
</dbReference>
<comment type="pathway">
    <text evidence="6 7">Sulfur metabolism; hydrogen sulfide biosynthesis; sulfite from sulfate: step 2/3.</text>
</comment>
<feature type="active site" description="Phosphoserine intermediate" evidence="6">
    <location>
        <position position="87"/>
    </location>
</feature>
<comment type="function">
    <text evidence="6 7">Catalyzes the synthesis of activated sulfate.</text>
</comment>
<dbReference type="InterPro" id="IPR027417">
    <property type="entry name" value="P-loop_NTPase"/>
</dbReference>
<dbReference type="NCBIfam" id="NF003013">
    <property type="entry name" value="PRK03846.1"/>
    <property type="match status" value="1"/>
</dbReference>
<dbReference type="GO" id="GO:0005524">
    <property type="term" value="F:ATP binding"/>
    <property type="evidence" value="ECO:0007669"/>
    <property type="project" value="UniProtKB-UniRule"/>
</dbReference>
<sequence length="175" mass="19655">MNIEGNGHMNQLIWLTGLSGSGKTTIANALKPLLPNCYILDGDILRKGINQDLGFSIEDRIEVGRRIGEIGKILLDANHHVIVASISPHRATRDKVRFLIGEPYMEVYVQCPLEVCEQRDPKGLYKKVRAGEIRNFTGIDSPYEEPVHPEIVVETNTLSVNECVERIMKYVENNA</sequence>
<reference evidence="9 10" key="1">
    <citation type="submission" date="2016-10" db="EMBL/GenBank/DDBJ databases">
        <authorList>
            <person name="de Groot N.N."/>
        </authorList>
    </citation>
    <scope>NUCLEOTIDE SEQUENCE [LARGE SCALE GENOMIC DNA]</scope>
    <source>
        <strain evidence="9 10">DSM 28129</strain>
    </source>
</reference>
<evidence type="ECO:0000256" key="4">
    <source>
        <dbReference type="ARBA" id="ARBA00022741"/>
    </source>
</evidence>
<dbReference type="EC" id="2.7.1.25" evidence="2 6"/>
<dbReference type="GO" id="GO:0004781">
    <property type="term" value="F:sulfate adenylyltransferase (ATP) activity"/>
    <property type="evidence" value="ECO:0007669"/>
    <property type="project" value="TreeGrafter"/>
</dbReference>
<keyword evidence="3 6" id="KW-0808">Transferase</keyword>
<dbReference type="EMBL" id="FNBG01000011">
    <property type="protein sequence ID" value="SDF45598.1"/>
    <property type="molecule type" value="Genomic_DNA"/>
</dbReference>